<gene>
    <name evidence="1" type="ORF">Adt_24088</name>
</gene>
<name>A0ABD1SDS0_9LAMI</name>
<organism evidence="1 2">
    <name type="scientific">Abeliophyllum distichum</name>
    <dbReference type="NCBI Taxonomy" id="126358"/>
    <lineage>
        <taxon>Eukaryota</taxon>
        <taxon>Viridiplantae</taxon>
        <taxon>Streptophyta</taxon>
        <taxon>Embryophyta</taxon>
        <taxon>Tracheophyta</taxon>
        <taxon>Spermatophyta</taxon>
        <taxon>Magnoliopsida</taxon>
        <taxon>eudicotyledons</taxon>
        <taxon>Gunneridae</taxon>
        <taxon>Pentapetalae</taxon>
        <taxon>asterids</taxon>
        <taxon>lamiids</taxon>
        <taxon>Lamiales</taxon>
        <taxon>Oleaceae</taxon>
        <taxon>Forsythieae</taxon>
        <taxon>Abeliophyllum</taxon>
    </lineage>
</organism>
<dbReference type="AlphaFoldDB" id="A0ABD1SDS0"/>
<evidence type="ECO:0000313" key="2">
    <source>
        <dbReference type="Proteomes" id="UP001604336"/>
    </source>
</evidence>
<evidence type="ECO:0000313" key="1">
    <source>
        <dbReference type="EMBL" id="KAL2498538.1"/>
    </source>
</evidence>
<proteinExistence type="predicted"/>
<dbReference type="Proteomes" id="UP001604336">
    <property type="component" value="Unassembled WGS sequence"/>
</dbReference>
<dbReference type="EMBL" id="JBFOLK010000007">
    <property type="protein sequence ID" value="KAL2498538.1"/>
    <property type="molecule type" value="Genomic_DNA"/>
</dbReference>
<reference evidence="2" key="1">
    <citation type="submission" date="2024-07" db="EMBL/GenBank/DDBJ databases">
        <title>Two chromosome-level genome assemblies of Korean endemic species Abeliophyllum distichum and Forsythia ovata (Oleaceae).</title>
        <authorList>
            <person name="Jang H."/>
        </authorList>
    </citation>
    <scope>NUCLEOTIDE SEQUENCE [LARGE SCALE GENOMIC DNA]</scope>
</reference>
<protein>
    <submittedName>
        <fullName evidence="1">Uncharacterized protein</fullName>
    </submittedName>
</protein>
<sequence length="103" mass="11610">MSRLMETSGGYDSSCKTTYGSLGGGRWWRFWFGGVGWGGVGVGWGGDLEEDLYFIDSKNDDDLLVEDRVFKGVGEIDNEVDDSEYPCFEELLSDYVFDDEVDF</sequence>
<accession>A0ABD1SDS0</accession>
<comment type="caution">
    <text evidence="1">The sequence shown here is derived from an EMBL/GenBank/DDBJ whole genome shotgun (WGS) entry which is preliminary data.</text>
</comment>
<keyword evidence="2" id="KW-1185">Reference proteome</keyword>